<name>A0A8W8NWS1_MAGGI</name>
<reference evidence="2" key="1">
    <citation type="submission" date="2022-08" db="UniProtKB">
        <authorList>
            <consortium name="EnsemblMetazoa"/>
        </authorList>
    </citation>
    <scope>IDENTIFICATION</scope>
    <source>
        <strain evidence="2">05x7-T-G4-1.051#20</strain>
    </source>
</reference>
<feature type="region of interest" description="Disordered" evidence="1">
    <location>
        <begin position="1"/>
        <end position="51"/>
    </location>
</feature>
<evidence type="ECO:0000256" key="1">
    <source>
        <dbReference type="SAM" id="MobiDB-lite"/>
    </source>
</evidence>
<keyword evidence="3" id="KW-1185">Reference proteome</keyword>
<dbReference type="EnsemblMetazoa" id="G7099.1">
    <property type="protein sequence ID" value="G7099.1:cds"/>
    <property type="gene ID" value="G7099"/>
</dbReference>
<dbReference type="AlphaFoldDB" id="A0A8W8NWS1"/>
<evidence type="ECO:0000313" key="2">
    <source>
        <dbReference type="EnsemblMetazoa" id="G7099.1:cds"/>
    </source>
</evidence>
<organism evidence="2 3">
    <name type="scientific">Magallana gigas</name>
    <name type="common">Pacific oyster</name>
    <name type="synonym">Crassostrea gigas</name>
    <dbReference type="NCBI Taxonomy" id="29159"/>
    <lineage>
        <taxon>Eukaryota</taxon>
        <taxon>Metazoa</taxon>
        <taxon>Spiralia</taxon>
        <taxon>Lophotrochozoa</taxon>
        <taxon>Mollusca</taxon>
        <taxon>Bivalvia</taxon>
        <taxon>Autobranchia</taxon>
        <taxon>Pteriomorphia</taxon>
        <taxon>Ostreida</taxon>
        <taxon>Ostreoidea</taxon>
        <taxon>Ostreidae</taxon>
        <taxon>Magallana</taxon>
    </lineage>
</organism>
<sequence length="105" mass="11670">MLLNFPPGAPSTAASQSDSESEGGPTDETPQNNPTQKIVQTRRLTTTYPDGRTEISRNSQIIYSEDVDPEDVDFRSVVSEIAEDVAECLRKGNVREMKGDFSRKY</sequence>
<accession>A0A8W8NWS1</accession>
<dbReference type="Proteomes" id="UP000005408">
    <property type="component" value="Unassembled WGS sequence"/>
</dbReference>
<evidence type="ECO:0000313" key="3">
    <source>
        <dbReference type="Proteomes" id="UP000005408"/>
    </source>
</evidence>
<protein>
    <submittedName>
        <fullName evidence="2">Uncharacterized protein</fullName>
    </submittedName>
</protein>
<feature type="compositionally biased region" description="Polar residues" evidence="1">
    <location>
        <begin position="28"/>
        <end position="48"/>
    </location>
</feature>
<proteinExistence type="predicted"/>